<keyword evidence="6 8" id="KW-0472">Membrane</keyword>
<sequence>MGKRWMWLTTALTGAVTAAVVLGKPVDARLTDLSVYLGAVGGLADGDSLYDFTRGAAPFTYPPFAALVFTPLTWVPVPVVQIAWTVVTLAAVAALAVLVMRGRATADGAGNTRGQAMTAAPASGPAASAIAALVLVLSAPISSNLKYGQVSLFLVVLVLTDVLLLRRTGANGVLIGIAAAVKLTPLIFIPLLWFSGRRRAAVVATLTFAGCGLVGALALPGDSWRFWTGELFHVSRLGYITGAGNQSLNGALMRLDVPDHARSVLVLAIGGGIVAAALIRAVRLAGEKYWLGATVVVGAAGIVLSPVSWTHHQVWLVLAALLPVAGPAWVRAAWPAVVVTVMLLPLVGESRLLLAVAVAALVPVYDGTRRWDGIRTPPTSAGGRRAVTVA</sequence>
<name>A0A7W7CNH9_9ACTN</name>
<feature type="transmembrane region" description="Helical" evidence="8">
    <location>
        <begin position="79"/>
        <end position="99"/>
    </location>
</feature>
<comment type="caution">
    <text evidence="9">The sequence shown here is derived from an EMBL/GenBank/DDBJ whole genome shotgun (WGS) entry which is preliminary data.</text>
</comment>
<feature type="transmembrane region" description="Helical" evidence="8">
    <location>
        <begin position="289"/>
        <end position="307"/>
    </location>
</feature>
<evidence type="ECO:0000256" key="3">
    <source>
        <dbReference type="ARBA" id="ARBA00022679"/>
    </source>
</evidence>
<evidence type="ECO:0000256" key="2">
    <source>
        <dbReference type="ARBA" id="ARBA00022475"/>
    </source>
</evidence>
<evidence type="ECO:0000256" key="1">
    <source>
        <dbReference type="ARBA" id="ARBA00004651"/>
    </source>
</evidence>
<dbReference type="GO" id="GO:0005886">
    <property type="term" value="C:plasma membrane"/>
    <property type="evidence" value="ECO:0007669"/>
    <property type="project" value="UniProtKB-SubCell"/>
</dbReference>
<proteinExistence type="inferred from homology"/>
<keyword evidence="4 8" id="KW-0812">Transmembrane</keyword>
<feature type="transmembrane region" description="Helical" evidence="8">
    <location>
        <begin position="336"/>
        <end position="365"/>
    </location>
</feature>
<dbReference type="EMBL" id="JACHMF010000001">
    <property type="protein sequence ID" value="MBB4690350.1"/>
    <property type="molecule type" value="Genomic_DNA"/>
</dbReference>
<evidence type="ECO:0000313" key="10">
    <source>
        <dbReference type="Proteomes" id="UP000542742"/>
    </source>
</evidence>
<feature type="transmembrane region" description="Helical" evidence="8">
    <location>
        <begin position="172"/>
        <end position="194"/>
    </location>
</feature>
<keyword evidence="10" id="KW-1185">Reference proteome</keyword>
<evidence type="ECO:0000256" key="4">
    <source>
        <dbReference type="ARBA" id="ARBA00022692"/>
    </source>
</evidence>
<feature type="transmembrane region" description="Helical" evidence="8">
    <location>
        <begin position="120"/>
        <end position="141"/>
    </location>
</feature>
<accession>A0A7W7CNH9</accession>
<keyword evidence="5 8" id="KW-1133">Transmembrane helix</keyword>
<dbReference type="RefSeq" id="WP_184949323.1">
    <property type="nucleotide sequence ID" value="NZ_BOMC01000050.1"/>
</dbReference>
<dbReference type="Proteomes" id="UP000542742">
    <property type="component" value="Unassembled WGS sequence"/>
</dbReference>
<dbReference type="EC" id="2.4.1.-" evidence="9"/>
<dbReference type="Pfam" id="PF09594">
    <property type="entry name" value="GT87"/>
    <property type="match status" value="1"/>
</dbReference>
<comment type="subcellular location">
    <subcellularLocation>
        <location evidence="1">Cell membrane</location>
        <topology evidence="1">Multi-pass membrane protein</topology>
    </subcellularLocation>
</comment>
<feature type="transmembrane region" description="Helical" evidence="8">
    <location>
        <begin position="200"/>
        <end position="219"/>
    </location>
</feature>
<keyword evidence="3 9" id="KW-0808">Transferase</keyword>
<dbReference type="AlphaFoldDB" id="A0A7W7CNH9"/>
<evidence type="ECO:0000313" key="9">
    <source>
        <dbReference type="EMBL" id="MBB4690350.1"/>
    </source>
</evidence>
<gene>
    <name evidence="9" type="ORF">BKA14_000498</name>
</gene>
<evidence type="ECO:0000256" key="8">
    <source>
        <dbReference type="SAM" id="Phobius"/>
    </source>
</evidence>
<evidence type="ECO:0000256" key="6">
    <source>
        <dbReference type="ARBA" id="ARBA00023136"/>
    </source>
</evidence>
<reference evidence="9 10" key="1">
    <citation type="submission" date="2020-08" db="EMBL/GenBank/DDBJ databases">
        <title>Sequencing the genomes of 1000 actinobacteria strains.</title>
        <authorList>
            <person name="Klenk H.-P."/>
        </authorList>
    </citation>
    <scope>NUCLEOTIDE SEQUENCE [LARGE SCALE GENOMIC DNA]</scope>
    <source>
        <strain evidence="9 10">DSM 45518</strain>
    </source>
</reference>
<organism evidence="9 10">
    <name type="scientific">Paractinoplanes abujensis</name>
    <dbReference type="NCBI Taxonomy" id="882441"/>
    <lineage>
        <taxon>Bacteria</taxon>
        <taxon>Bacillati</taxon>
        <taxon>Actinomycetota</taxon>
        <taxon>Actinomycetes</taxon>
        <taxon>Micromonosporales</taxon>
        <taxon>Micromonosporaceae</taxon>
        <taxon>Paractinoplanes</taxon>
    </lineage>
</organism>
<feature type="transmembrane region" description="Helical" evidence="8">
    <location>
        <begin position="263"/>
        <end position="283"/>
    </location>
</feature>
<feature type="transmembrane region" description="Helical" evidence="8">
    <location>
        <begin position="314"/>
        <end position="330"/>
    </location>
</feature>
<dbReference type="GO" id="GO:0016758">
    <property type="term" value="F:hexosyltransferase activity"/>
    <property type="evidence" value="ECO:0007669"/>
    <property type="project" value="InterPro"/>
</dbReference>
<evidence type="ECO:0000256" key="5">
    <source>
        <dbReference type="ARBA" id="ARBA00022989"/>
    </source>
</evidence>
<evidence type="ECO:0000256" key="7">
    <source>
        <dbReference type="ARBA" id="ARBA00024033"/>
    </source>
</evidence>
<protein>
    <submittedName>
        <fullName evidence="9">Alpha-1,2-mannosyltransferase</fullName>
        <ecNumber evidence="9">2.4.1.-</ecNumber>
    </submittedName>
</protein>
<feature type="transmembrane region" description="Helical" evidence="8">
    <location>
        <begin position="147"/>
        <end position="165"/>
    </location>
</feature>
<comment type="similarity">
    <text evidence="7">Belongs to the glycosyltransferase 87 family.</text>
</comment>
<dbReference type="InterPro" id="IPR018584">
    <property type="entry name" value="GT87"/>
</dbReference>
<keyword evidence="9" id="KW-0328">Glycosyltransferase</keyword>
<keyword evidence="2" id="KW-1003">Cell membrane</keyword>